<evidence type="ECO:0000256" key="1">
    <source>
        <dbReference type="SAM" id="MobiDB-lite"/>
    </source>
</evidence>
<keyword evidence="3" id="KW-1185">Reference proteome</keyword>
<sequence length="106" mass="11660">MGFVMPKEVAVEGVPDPKSDGVPVRKRDGGRFAVIRFSGQMDSKLSKKQEAKLRQWIMACGLEGETKAEAAGYAPQSTPGPLRRNETLIRLKQPSDESQTKQVSDE</sequence>
<dbReference type="Proteomes" id="UP000011529">
    <property type="component" value="Unassembled WGS sequence"/>
</dbReference>
<feature type="compositionally biased region" description="Basic and acidic residues" evidence="1">
    <location>
        <begin position="83"/>
        <end position="106"/>
    </location>
</feature>
<dbReference type="PATRIC" id="fig|1263867.3.peg.3107"/>
<dbReference type="EMBL" id="ANMO01000120">
    <property type="protein sequence ID" value="EMB16541.1"/>
    <property type="molecule type" value="Genomic_DNA"/>
</dbReference>
<feature type="region of interest" description="Disordered" evidence="1">
    <location>
        <begin position="70"/>
        <end position="106"/>
    </location>
</feature>
<gene>
    <name evidence="2" type="ORF">RE6C_02906</name>
</gene>
<proteinExistence type="predicted"/>
<dbReference type="Gene3D" id="3.20.80.10">
    <property type="entry name" value="Regulatory factor, effector binding domain"/>
    <property type="match status" value="1"/>
</dbReference>
<reference evidence="2" key="2">
    <citation type="journal article" date="2013" name="Mar. Genomics">
        <title>Expression of sulfatases in Rhodopirellula baltica and the diversity of sulfatases in the genus Rhodopirellula.</title>
        <authorList>
            <person name="Wegner C.E."/>
            <person name="Richter-Heitmann T."/>
            <person name="Klindworth A."/>
            <person name="Klockow C."/>
            <person name="Richter M."/>
            <person name="Achstetter T."/>
            <person name="Glockner F.O."/>
            <person name="Harder J."/>
        </authorList>
    </citation>
    <scope>NUCLEOTIDE SEQUENCE [LARGE SCALE GENOMIC DNA]</scope>
    <source>
        <strain evidence="2">6C</strain>
    </source>
</reference>
<reference evidence="2" key="1">
    <citation type="submission" date="2012-11" db="EMBL/GenBank/DDBJ databases">
        <title>Permanent draft genomes of Rhodopirellula europaea strain SH398 and 6C.</title>
        <authorList>
            <person name="Richter M."/>
            <person name="Richter-Heitmann T."/>
            <person name="Frank C."/>
            <person name="Harder J."/>
            <person name="Glockner F.O."/>
        </authorList>
    </citation>
    <scope>NUCLEOTIDE SEQUENCE</scope>
    <source>
        <strain evidence="2">6C</strain>
    </source>
</reference>
<dbReference type="Pfam" id="PF04832">
    <property type="entry name" value="SOUL"/>
    <property type="match status" value="1"/>
</dbReference>
<evidence type="ECO:0000313" key="3">
    <source>
        <dbReference type="Proteomes" id="UP000011529"/>
    </source>
</evidence>
<name>M2A6P2_9BACT</name>
<dbReference type="InterPro" id="IPR011256">
    <property type="entry name" value="Reg_factor_effector_dom_sf"/>
</dbReference>
<dbReference type="InterPro" id="IPR006917">
    <property type="entry name" value="SOUL_heme-bd"/>
</dbReference>
<dbReference type="SUPFAM" id="SSF55136">
    <property type="entry name" value="Probable bacterial effector-binding domain"/>
    <property type="match status" value="1"/>
</dbReference>
<accession>M2A6P2</accession>
<comment type="caution">
    <text evidence="2">The sequence shown here is derived from an EMBL/GenBank/DDBJ whole genome shotgun (WGS) entry which is preliminary data.</text>
</comment>
<protein>
    <submittedName>
        <fullName evidence="2">SOUL heme-binding protein</fullName>
    </submittedName>
</protein>
<organism evidence="2 3">
    <name type="scientific">Rhodopirellula europaea 6C</name>
    <dbReference type="NCBI Taxonomy" id="1263867"/>
    <lineage>
        <taxon>Bacteria</taxon>
        <taxon>Pseudomonadati</taxon>
        <taxon>Planctomycetota</taxon>
        <taxon>Planctomycetia</taxon>
        <taxon>Pirellulales</taxon>
        <taxon>Pirellulaceae</taxon>
        <taxon>Rhodopirellula</taxon>
    </lineage>
</organism>
<evidence type="ECO:0000313" key="2">
    <source>
        <dbReference type="EMBL" id="EMB16541.1"/>
    </source>
</evidence>
<dbReference type="AlphaFoldDB" id="M2A6P2"/>